<feature type="compositionally biased region" description="Polar residues" evidence="7">
    <location>
        <begin position="254"/>
        <end position="263"/>
    </location>
</feature>
<feature type="domain" description="Bromodomain associated" evidence="8">
    <location>
        <begin position="33"/>
        <end position="86"/>
    </location>
</feature>
<reference evidence="10 11" key="1">
    <citation type="submission" date="2024-11" db="EMBL/GenBank/DDBJ databases">
        <title>Adaptive evolution of stress response genes in parasites aligns with host niche diversity.</title>
        <authorList>
            <person name="Hahn C."/>
            <person name="Resl P."/>
        </authorList>
    </citation>
    <scope>NUCLEOTIDE SEQUENCE [LARGE SCALE GENOMIC DNA]</scope>
    <source>
        <strain evidence="10">EGGRZ-B1_66</strain>
        <tissue evidence="10">Body</tissue>
    </source>
</reference>
<dbReference type="InterPro" id="IPR009072">
    <property type="entry name" value="Histone-fold"/>
</dbReference>
<protein>
    <recommendedName>
        <fullName evidence="3">Transcription initiation factor TFIID subunit 8</fullName>
    </recommendedName>
</protein>
<evidence type="ECO:0000256" key="5">
    <source>
        <dbReference type="ARBA" id="ARBA00023163"/>
    </source>
</evidence>
<comment type="caution">
    <text evidence="10">The sequence shown here is derived from an EMBL/GenBank/DDBJ whole genome shotgun (WGS) entry which is preliminary data.</text>
</comment>
<feature type="domain" description="Transcription factor TFIID subunit 8 C-terminal" evidence="9">
    <location>
        <begin position="157"/>
        <end position="206"/>
    </location>
</feature>
<keyword evidence="5" id="KW-0804">Transcription</keyword>
<evidence type="ECO:0000256" key="6">
    <source>
        <dbReference type="ARBA" id="ARBA00023242"/>
    </source>
</evidence>
<keyword evidence="11" id="KW-1185">Reference proteome</keyword>
<evidence type="ECO:0000256" key="1">
    <source>
        <dbReference type="ARBA" id="ARBA00004123"/>
    </source>
</evidence>
<evidence type="ECO:0000256" key="7">
    <source>
        <dbReference type="SAM" id="MobiDB-lite"/>
    </source>
</evidence>
<dbReference type="InterPro" id="IPR037818">
    <property type="entry name" value="TAF8"/>
</dbReference>
<dbReference type="SUPFAM" id="SSF47113">
    <property type="entry name" value="Histone-fold"/>
    <property type="match status" value="1"/>
</dbReference>
<dbReference type="AlphaFoldDB" id="A0ABD2PX58"/>
<accession>A0ABD2PX58</accession>
<feature type="compositionally biased region" description="Basic and acidic residues" evidence="7">
    <location>
        <begin position="244"/>
        <end position="253"/>
    </location>
</feature>
<evidence type="ECO:0000259" key="8">
    <source>
        <dbReference type="Pfam" id="PF07524"/>
    </source>
</evidence>
<dbReference type="EMBL" id="JBJKFK010002017">
    <property type="protein sequence ID" value="KAL3311785.1"/>
    <property type="molecule type" value="Genomic_DNA"/>
</dbReference>
<feature type="region of interest" description="Disordered" evidence="7">
    <location>
        <begin position="243"/>
        <end position="269"/>
    </location>
</feature>
<proteinExistence type="inferred from homology"/>
<evidence type="ECO:0000256" key="4">
    <source>
        <dbReference type="ARBA" id="ARBA00023015"/>
    </source>
</evidence>
<dbReference type="InterPro" id="IPR019473">
    <property type="entry name" value="TFIID_su8_C"/>
</dbReference>
<evidence type="ECO:0000256" key="3">
    <source>
        <dbReference type="ARBA" id="ARBA00017307"/>
    </source>
</evidence>
<dbReference type="PANTHER" id="PTHR46469:SF1">
    <property type="entry name" value="TRANSCRIPTION INITIATION FACTOR TFIID SUBUNIT 8"/>
    <property type="match status" value="1"/>
</dbReference>
<organism evidence="10 11">
    <name type="scientific">Cichlidogyrus casuarinus</name>
    <dbReference type="NCBI Taxonomy" id="1844966"/>
    <lineage>
        <taxon>Eukaryota</taxon>
        <taxon>Metazoa</taxon>
        <taxon>Spiralia</taxon>
        <taxon>Lophotrochozoa</taxon>
        <taxon>Platyhelminthes</taxon>
        <taxon>Monogenea</taxon>
        <taxon>Monopisthocotylea</taxon>
        <taxon>Dactylogyridea</taxon>
        <taxon>Ancyrocephalidae</taxon>
        <taxon>Cichlidogyrus</taxon>
    </lineage>
</organism>
<evidence type="ECO:0000259" key="9">
    <source>
        <dbReference type="Pfam" id="PF10406"/>
    </source>
</evidence>
<keyword evidence="4" id="KW-0805">Transcription regulation</keyword>
<sequence length="285" mass="31816">MSVNRVWASYGVPQGIVDVLEGAVGFTALFHNFTSIESSALALLNNLLLTFMEDLAIRSLSYAEAANRTKILLSDVVLALIDFGFDLRHLNELPRKRQYKGFKEPLAIEEGKVQGRSKNSIFSTCVLGPTNCVIIPKSPSIRVDSTPQNQTFNAMAPSHLVLPPVPEAHTYLNSRIKRPSPGSDPIALRKKVLDQNRKVQLSLSKFLGRICPVMPLFPNDTEPYSILLPKPLKRPYITAINTDLDARTEEKNSDTNGEPMQKASSEKVQMRENFFFQTPRFPCAD</sequence>
<name>A0ABD2PX58_9PLAT</name>
<dbReference type="Gene3D" id="1.10.20.10">
    <property type="entry name" value="Histone, subunit A"/>
    <property type="match status" value="1"/>
</dbReference>
<evidence type="ECO:0000256" key="2">
    <source>
        <dbReference type="ARBA" id="ARBA00008767"/>
    </source>
</evidence>
<comment type="similarity">
    <text evidence="2">Belongs to the TAF8 family.</text>
</comment>
<dbReference type="CDD" id="cd08049">
    <property type="entry name" value="TAF8"/>
    <property type="match status" value="1"/>
</dbReference>
<comment type="subcellular location">
    <subcellularLocation>
        <location evidence="1">Nucleus</location>
    </subcellularLocation>
</comment>
<dbReference type="PANTHER" id="PTHR46469">
    <property type="entry name" value="TRANSCRIPTION INITIATION FACTOR TFIID SUBUNIT 8"/>
    <property type="match status" value="1"/>
</dbReference>
<dbReference type="GO" id="GO:0005634">
    <property type="term" value="C:nucleus"/>
    <property type="evidence" value="ECO:0007669"/>
    <property type="project" value="UniProtKB-SubCell"/>
</dbReference>
<dbReference type="Pfam" id="PF07524">
    <property type="entry name" value="Bromo_TP"/>
    <property type="match status" value="1"/>
</dbReference>
<dbReference type="Proteomes" id="UP001626550">
    <property type="component" value="Unassembled WGS sequence"/>
</dbReference>
<gene>
    <name evidence="10" type="primary">TAF8_2</name>
    <name evidence="10" type="ORF">Ciccas_009633</name>
</gene>
<dbReference type="InterPro" id="IPR006565">
    <property type="entry name" value="BTP"/>
</dbReference>
<evidence type="ECO:0000313" key="11">
    <source>
        <dbReference type="Proteomes" id="UP001626550"/>
    </source>
</evidence>
<dbReference type="Pfam" id="PF10406">
    <property type="entry name" value="TAF8_C"/>
    <property type="match status" value="1"/>
</dbReference>
<keyword evidence="6" id="KW-0539">Nucleus</keyword>
<evidence type="ECO:0000313" key="10">
    <source>
        <dbReference type="EMBL" id="KAL3311785.1"/>
    </source>
</evidence>